<dbReference type="STRING" id="466.Lmac_1209"/>
<evidence type="ECO:0000313" key="1">
    <source>
        <dbReference type="EMBL" id="KTD27469.1"/>
    </source>
</evidence>
<organism evidence="1 2">
    <name type="scientific">Legionella maceachernii</name>
    <dbReference type="NCBI Taxonomy" id="466"/>
    <lineage>
        <taxon>Bacteria</taxon>
        <taxon>Pseudomonadati</taxon>
        <taxon>Pseudomonadota</taxon>
        <taxon>Gammaproteobacteria</taxon>
        <taxon>Legionellales</taxon>
        <taxon>Legionellaceae</taxon>
        <taxon>Legionella</taxon>
    </lineage>
</organism>
<dbReference type="EMBL" id="LNYL01000032">
    <property type="protein sequence ID" value="KTD27469.1"/>
    <property type="molecule type" value="Genomic_DNA"/>
</dbReference>
<reference evidence="1 2" key="1">
    <citation type="submission" date="2015-11" db="EMBL/GenBank/DDBJ databases">
        <title>Genomic analysis of 38 Legionella species identifies large and diverse effector repertoires.</title>
        <authorList>
            <person name="Burstein D."/>
            <person name="Amaro F."/>
            <person name="Zusman T."/>
            <person name="Lifshitz Z."/>
            <person name="Cohen O."/>
            <person name="Gilbert J.A."/>
            <person name="Pupko T."/>
            <person name="Shuman H.A."/>
            <person name="Segal G."/>
        </authorList>
    </citation>
    <scope>NUCLEOTIDE SEQUENCE [LARGE SCALE GENOMIC DNA]</scope>
    <source>
        <strain evidence="1 2">PX-1-G2-E2</strain>
    </source>
</reference>
<evidence type="ECO:0000313" key="2">
    <source>
        <dbReference type="Proteomes" id="UP000054908"/>
    </source>
</evidence>
<sequence length="369" mass="41795">MKERRIDSTPYFEKVFLWDENIRFFFSYYFFKTHLNGRNYFILESKEAASIQRILNNKIHELGLSFNSAYFQYLAPDEADWWGLGNRHIVLITEGEGNGLNNFEAVDATIKYAPQQIAFATKIICQLIGLNSYYQALLFSQIDRVVFEYGMLGNPDTVLGIALANATKLDNAFLVSPLITNFLSNPRGVKVYEAYSRHLFQTRPCSFYFFGPTVSTYNILPPQMKQVRQFSTPQEPPVDSSLRPLQKLTSSEEYDKRAAPIGNNKPAFFKSPHVIKEGPVCVKHTIDLTPLHQQATLSSQTAPLPKKQATSPLPLPTSTLYVRSVSTSTLLSQLPNSSPVNDDFALDAEELPSLFEDIDDFLKEYTGPK</sequence>
<protein>
    <submittedName>
        <fullName evidence="1">Uncharacterized protein</fullName>
    </submittedName>
</protein>
<dbReference type="PATRIC" id="fig|466.6.peg.1284"/>
<dbReference type="Proteomes" id="UP000054908">
    <property type="component" value="Unassembled WGS sequence"/>
</dbReference>
<gene>
    <name evidence="1" type="ORF">Lmac_1209</name>
</gene>
<dbReference type="AlphaFoldDB" id="A0A0W0W578"/>
<comment type="caution">
    <text evidence="1">The sequence shown here is derived from an EMBL/GenBank/DDBJ whole genome shotgun (WGS) entry which is preliminary data.</text>
</comment>
<proteinExistence type="predicted"/>
<accession>A0A0W0W578</accession>
<dbReference type="RefSeq" id="WP_058451999.1">
    <property type="nucleotide sequence ID" value="NZ_CAAAIB010000016.1"/>
</dbReference>
<name>A0A0W0W578_9GAMM</name>
<dbReference type="OrthoDB" id="9976617at2"/>
<keyword evidence="2" id="KW-1185">Reference proteome</keyword>